<dbReference type="InterPro" id="IPR043129">
    <property type="entry name" value="ATPase_NBD"/>
</dbReference>
<dbReference type="RefSeq" id="XP_035544792.1">
    <property type="nucleotide sequence ID" value="XM_035688899.1"/>
</dbReference>
<evidence type="ECO:0000256" key="2">
    <source>
        <dbReference type="ARBA" id="ARBA00022840"/>
    </source>
</evidence>
<name>A0A6P9EQF5_JUGRE</name>
<dbReference type="Pfam" id="PF00012">
    <property type="entry name" value="HSP70"/>
    <property type="match status" value="1"/>
</dbReference>
<dbReference type="GO" id="GO:0005524">
    <property type="term" value="F:ATP binding"/>
    <property type="evidence" value="ECO:0007669"/>
    <property type="project" value="UniProtKB-KW"/>
</dbReference>
<organism evidence="3 4">
    <name type="scientific">Juglans regia</name>
    <name type="common">English walnut</name>
    <dbReference type="NCBI Taxonomy" id="51240"/>
    <lineage>
        <taxon>Eukaryota</taxon>
        <taxon>Viridiplantae</taxon>
        <taxon>Streptophyta</taxon>
        <taxon>Embryophyta</taxon>
        <taxon>Tracheophyta</taxon>
        <taxon>Spermatophyta</taxon>
        <taxon>Magnoliopsida</taxon>
        <taxon>eudicotyledons</taxon>
        <taxon>Gunneridae</taxon>
        <taxon>Pentapetalae</taxon>
        <taxon>rosids</taxon>
        <taxon>fabids</taxon>
        <taxon>Fagales</taxon>
        <taxon>Juglandaceae</taxon>
        <taxon>Juglans</taxon>
    </lineage>
</organism>
<dbReference type="GeneID" id="109002229"/>
<dbReference type="Proteomes" id="UP000235220">
    <property type="component" value="Chromosome 3"/>
</dbReference>
<dbReference type="InterPro" id="IPR013126">
    <property type="entry name" value="Hsp_70_fam"/>
</dbReference>
<evidence type="ECO:0000313" key="4">
    <source>
        <dbReference type="RefSeq" id="XP_035544792.1"/>
    </source>
</evidence>
<dbReference type="PANTHER" id="PTHR45639:SF10">
    <property type="entry name" value="HEAT SHOCK 70 KDA PROTEIN 16 ISOFORM X1"/>
    <property type="match status" value="1"/>
</dbReference>
<keyword evidence="2" id="KW-0067">ATP-binding</keyword>
<dbReference type="Gene3D" id="3.30.30.30">
    <property type="match status" value="1"/>
</dbReference>
<dbReference type="GO" id="GO:0140662">
    <property type="term" value="F:ATP-dependent protein folding chaperone"/>
    <property type="evidence" value="ECO:0007669"/>
    <property type="project" value="InterPro"/>
</dbReference>
<gene>
    <name evidence="4" type="primary">LOC109002229</name>
</gene>
<dbReference type="InParanoid" id="A0A6P9EQF5"/>
<sequence length="172" mass="18984">MSVVGFDIGNEDCVIAVVKQRGIDVLLNDESKRKTPAVVCFGEKQRFMGSAGAASALMNLKSTISQVKRLIGKEFSDMDVQNELKKLPFETSKGLDGGILIHLTNRGESHTCTPVQILAMLFSHLKEIIEKRLEMPISDCVIGDPIILYGLAKMCIFECCDNCWVKAFEIDA</sequence>
<evidence type="ECO:0000313" key="3">
    <source>
        <dbReference type="Proteomes" id="UP000235220"/>
    </source>
</evidence>
<protein>
    <submittedName>
        <fullName evidence="4">Heat shock 70 kDa protein 16-like</fullName>
    </submittedName>
</protein>
<keyword evidence="1" id="KW-0547">Nucleotide-binding</keyword>
<dbReference type="FunFam" id="3.30.420.40:FF:000171">
    <property type="entry name" value="Heat shock 70 kDa protein 4"/>
    <property type="match status" value="1"/>
</dbReference>
<dbReference type="OrthoDB" id="1711855at2759"/>
<dbReference type="AlphaFoldDB" id="A0A6P9EQF5"/>
<dbReference type="FunFam" id="3.30.30.30:FF:000002">
    <property type="entry name" value="Heat shock 70 kDa protein 4"/>
    <property type="match status" value="1"/>
</dbReference>
<evidence type="ECO:0000256" key="1">
    <source>
        <dbReference type="ARBA" id="ARBA00022741"/>
    </source>
</evidence>
<dbReference type="PANTHER" id="PTHR45639">
    <property type="entry name" value="HSC70CB, ISOFORM G-RELATED"/>
    <property type="match status" value="1"/>
</dbReference>
<dbReference type="Gene3D" id="3.30.420.40">
    <property type="match status" value="1"/>
</dbReference>
<dbReference type="SUPFAM" id="SSF53067">
    <property type="entry name" value="Actin-like ATPase domain"/>
    <property type="match status" value="1"/>
</dbReference>
<reference evidence="4" key="1">
    <citation type="submission" date="2025-08" db="UniProtKB">
        <authorList>
            <consortium name="RefSeq"/>
        </authorList>
    </citation>
    <scope>IDENTIFICATION</scope>
    <source>
        <tissue evidence="4">Leaves</tissue>
    </source>
</reference>
<accession>A0A6P9EQF5</accession>
<proteinExistence type="predicted"/>
<dbReference type="KEGG" id="jre:109002229"/>
<keyword evidence="3" id="KW-1185">Reference proteome</keyword>